<feature type="domain" description="Ig-like" evidence="6">
    <location>
        <begin position="206"/>
        <end position="328"/>
    </location>
</feature>
<sequence length="1658" mass="176271">MSQTACLFLLSVFLAGATAAQKPYGPQSAQISGTDEMKIGVSYSFECSAECYPPCTYTWNVDGQTVHGSGIDFSVPGYTPPQVLNCVAKNPATGETADVKKTVQVKVVKEGPTSVEITGVDVMTVGVKYTFECSADCSPPCTYTFNVNGQILHGNELDVVMHGPSAPQVLVCEAKNPATGKTARAKKIVDVTESAENTTNNKPYGPRSLKISGADVVTEGVKSTFLCSAECYPYCTYTWNVNGQILHGNGIDFTAGGFMPQILNCEATNPTTGETASINKTVGVTDRTVSEMPPTVATKRPYGPHSLEITGADVIKISVSNHFTCSAECYPPCTYTWNVDGSIVHGSQMDLTIPGPAPPQVLYCEAKNPLTGKTANITKRVPVSDAIEGPTSVEITGVDVITVGVHYTYECSAECSPSCTYTWTVNGQQTLHGSMVIDVVMDGLAAPQVLNCEVTNIASGKTVSVTKTMPVADGPSNVTISAPEKLVNGVECTFVCSAICDPSCSYDWFIDHKTWKNDSRELQYTPPSDTKSATVICKAQNTLSGLFVESSVTVSVEGEETAGEKPKSTTTTKVPYGPQSVKISGADAITVGVSYNFTCSAKCYPPCTYTMSIDGATGHGDYIGISIGGPAAPQFIGCVAKNPATGVFASTSKTVRVADINVGPIHVEIKGMDVVSVGVPSTFDCSAECSPACTYTWNVNGETVHRYSQIDVVLHEGSTPWTTLPLSCEVRNPATGKTVTVSKTVPVAEGPLNVSIAAHKTLVNGDEYTFVCSVASCHPSCIYSWFIGDQTWANITNELQYTAPSNTKTTVTCKAQNTLSGIYVESTVTFSLTGGTASQELERMNTNTPYGPQFLKIIGEDVLTIGLPYSFVCAAECYPPCTYTWNVNGKIIPGSVIDFTFSGQSLPEVLNCVAKNPASGKTASVNRTVQASDIKEGTTSVEITGVDVVTVKVPTSFECFANCSPACTYSWSVEGEISHGSSLDFVLPQLLPPQDLTQNLTLTLNCEAKNPATGQTASVSRTVQVAEGPLNVSLTAPTKLVIGAEATFVCSAFCYPSCTYDWLIDDQTWKTGGSELQFTTPADIESATVICKAQNILSGLIAESAVTVWVEEGPKSVKIEGVDVVTVGVPYTFECLAYCSPPCTFTWNVAGKTVQGNKLDFYLRGLSPPQALSCEAKNPMTGKTASFTKILQVAEGPLNVSITAPKMLANGVESTFVCSAVCYPSCNYSWYIGDQTRTNSRKLHYTAPPETTLATVICKAQNTLSGLFVESISNVWMAQGPKDVTIKGPSSVIVGNTFSYYCLADCVPACNITWRFEGRTLTGESVSVPILQGGEAVLGNRLVISVEDYIQTELLQCTAVNILSGQSETVMMAINVTDPIAVQPNTEAQPRTNRLYSLQCAGAEQGSYIQWTRNGEALSTSVSVHLSDDNVFLIFDPLHPFDTGVYQCIVTEQGKVIPGIPYELNVIYGPGTPDIASISGGKILRQKPIDVLRLLPGSSATLHCSSQCYPACTYEWTLGDKVVSTNATFSIRSASEADVGVLLCTASNPDVHTVPTSYTSASLSIELIDGPKTVTITGPSSVQVGVTATFECSAVCTTFCFYTWEIYGKTLHGSKVDLTLSKYAATETIVCKAENTFTGKIATATATIDLTDPDWCGC</sequence>
<evidence type="ECO:0000259" key="6">
    <source>
        <dbReference type="PROSITE" id="PS50835"/>
    </source>
</evidence>
<feature type="domain" description="Ig-like" evidence="6">
    <location>
        <begin position="1379"/>
        <end position="1458"/>
    </location>
</feature>
<evidence type="ECO:0000313" key="7">
    <source>
        <dbReference type="EMBL" id="KAG5276925.1"/>
    </source>
</evidence>
<feature type="domain" description="Ig-like" evidence="6">
    <location>
        <begin position="852"/>
        <end position="930"/>
    </location>
</feature>
<dbReference type="InterPro" id="IPR036179">
    <property type="entry name" value="Ig-like_dom_sf"/>
</dbReference>
<feature type="domain" description="Ig-like" evidence="6">
    <location>
        <begin position="390"/>
        <end position="464"/>
    </location>
</feature>
<keyword evidence="2" id="KW-1015">Disulfide bond</keyword>
<dbReference type="Proteomes" id="UP000823561">
    <property type="component" value="Chromosome 8"/>
</dbReference>
<dbReference type="PANTHER" id="PTHR44337:SF20">
    <property type="entry name" value="CARCINOEMBRYONIC ANTIGEN-RELATED CELL ADHESION MOLECULE 5-RELATED"/>
    <property type="match status" value="1"/>
</dbReference>
<feature type="chain" id="PRO_5043764537" description="Ig-like domain-containing protein" evidence="5">
    <location>
        <begin position="20"/>
        <end position="1658"/>
    </location>
</feature>
<dbReference type="SUPFAM" id="SSF48726">
    <property type="entry name" value="Immunoglobulin"/>
    <property type="match status" value="9"/>
</dbReference>
<feature type="domain" description="Ig-like" evidence="6">
    <location>
        <begin position="1029"/>
        <end position="1107"/>
    </location>
</feature>
<dbReference type="InterPro" id="IPR003598">
    <property type="entry name" value="Ig_sub2"/>
</dbReference>
<feature type="domain" description="Ig-like" evidence="6">
    <location>
        <begin position="1281"/>
        <end position="1373"/>
    </location>
</feature>
<dbReference type="InterPro" id="IPR003599">
    <property type="entry name" value="Ig_sub"/>
</dbReference>
<gene>
    <name evidence="7" type="ORF">AALO_G00111440</name>
</gene>
<feature type="signal peptide" evidence="5">
    <location>
        <begin position="1"/>
        <end position="19"/>
    </location>
</feature>
<dbReference type="PANTHER" id="PTHR44337">
    <property type="entry name" value="CARCINOEMBRYONIC ANTIGEN-RELATED CELL ADHESION MOLECULE 8"/>
    <property type="match status" value="1"/>
</dbReference>
<dbReference type="InterPro" id="IPR013783">
    <property type="entry name" value="Ig-like_fold"/>
</dbReference>
<evidence type="ECO:0000256" key="4">
    <source>
        <dbReference type="ARBA" id="ARBA00023319"/>
    </source>
</evidence>
<evidence type="ECO:0000256" key="5">
    <source>
        <dbReference type="SAM" id="SignalP"/>
    </source>
</evidence>
<feature type="domain" description="Ig-like" evidence="6">
    <location>
        <begin position="475"/>
        <end position="553"/>
    </location>
</feature>
<keyword evidence="1 5" id="KW-0732">Signal</keyword>
<keyword evidence="3" id="KW-0325">Glycoprotein</keyword>
<evidence type="ECO:0000313" key="8">
    <source>
        <dbReference type="Proteomes" id="UP000823561"/>
    </source>
</evidence>
<reference evidence="7" key="1">
    <citation type="submission" date="2020-10" db="EMBL/GenBank/DDBJ databases">
        <title>Chromosome-scale genome assembly of the Allis shad, Alosa alosa.</title>
        <authorList>
            <person name="Margot Z."/>
            <person name="Christophe K."/>
            <person name="Cabau C."/>
            <person name="Louis A."/>
            <person name="Berthelot C."/>
            <person name="Parey E."/>
            <person name="Roest Crollius H."/>
            <person name="Montfort J."/>
            <person name="Robinson-Rechavi M."/>
            <person name="Bucao C."/>
            <person name="Bouchez O."/>
            <person name="Gislard M."/>
            <person name="Lluch J."/>
            <person name="Milhes M."/>
            <person name="Lampietro C."/>
            <person name="Lopez Roques C."/>
            <person name="Donnadieu C."/>
            <person name="Braasch I."/>
            <person name="Desvignes T."/>
            <person name="Postlethwait J."/>
            <person name="Bobe J."/>
            <person name="Guiguen Y."/>
        </authorList>
    </citation>
    <scope>NUCLEOTIDE SEQUENCE</scope>
    <source>
        <strain evidence="7">M-15738</strain>
        <tissue evidence="7">Blood</tissue>
    </source>
</reference>
<dbReference type="PROSITE" id="PS50835">
    <property type="entry name" value="IG_LIKE"/>
    <property type="match status" value="9"/>
</dbReference>
<dbReference type="EMBL" id="JADWDJ010000008">
    <property type="protein sequence ID" value="KAG5276925.1"/>
    <property type="molecule type" value="Genomic_DNA"/>
</dbReference>
<keyword evidence="4" id="KW-0393">Immunoglobulin domain</keyword>
<evidence type="ECO:0000256" key="2">
    <source>
        <dbReference type="ARBA" id="ARBA00023157"/>
    </source>
</evidence>
<dbReference type="Pfam" id="PF13895">
    <property type="entry name" value="Ig_2"/>
    <property type="match status" value="1"/>
</dbReference>
<name>A0AAV6GQ09_9TELE</name>
<evidence type="ECO:0000256" key="3">
    <source>
        <dbReference type="ARBA" id="ARBA00023180"/>
    </source>
</evidence>
<dbReference type="Gene3D" id="2.60.40.10">
    <property type="entry name" value="Immunoglobulins"/>
    <property type="match status" value="3"/>
</dbReference>
<proteinExistence type="predicted"/>
<dbReference type="InterPro" id="IPR007110">
    <property type="entry name" value="Ig-like_dom"/>
</dbReference>
<protein>
    <recommendedName>
        <fullName evidence="6">Ig-like domain-containing protein</fullName>
    </recommendedName>
</protein>
<dbReference type="InterPro" id="IPR052598">
    <property type="entry name" value="IgSF_CEA-related"/>
</dbReference>
<dbReference type="SMART" id="SM00408">
    <property type="entry name" value="IGc2"/>
    <property type="match status" value="2"/>
</dbReference>
<feature type="domain" description="Ig-like" evidence="6">
    <location>
        <begin position="1473"/>
        <end position="1564"/>
    </location>
</feature>
<keyword evidence="8" id="KW-1185">Reference proteome</keyword>
<feature type="domain" description="Ig-like" evidence="6">
    <location>
        <begin position="751"/>
        <end position="829"/>
    </location>
</feature>
<accession>A0AAV6GQ09</accession>
<comment type="caution">
    <text evidence="7">The sequence shown here is derived from an EMBL/GenBank/DDBJ whole genome shotgun (WGS) entry which is preliminary data.</text>
</comment>
<evidence type="ECO:0000256" key="1">
    <source>
        <dbReference type="ARBA" id="ARBA00022729"/>
    </source>
</evidence>
<organism evidence="7 8">
    <name type="scientific">Alosa alosa</name>
    <name type="common">allis shad</name>
    <dbReference type="NCBI Taxonomy" id="278164"/>
    <lineage>
        <taxon>Eukaryota</taxon>
        <taxon>Metazoa</taxon>
        <taxon>Chordata</taxon>
        <taxon>Craniata</taxon>
        <taxon>Vertebrata</taxon>
        <taxon>Euteleostomi</taxon>
        <taxon>Actinopterygii</taxon>
        <taxon>Neopterygii</taxon>
        <taxon>Teleostei</taxon>
        <taxon>Clupei</taxon>
        <taxon>Clupeiformes</taxon>
        <taxon>Clupeoidei</taxon>
        <taxon>Clupeidae</taxon>
        <taxon>Alosa</taxon>
    </lineage>
</organism>
<dbReference type="SMART" id="SM00409">
    <property type="entry name" value="IG"/>
    <property type="match status" value="5"/>
</dbReference>